<keyword evidence="2" id="KW-1185">Reference proteome</keyword>
<dbReference type="CDD" id="cd01335">
    <property type="entry name" value="Radical_SAM"/>
    <property type="match status" value="1"/>
</dbReference>
<dbReference type="RefSeq" id="WP_344968225.1">
    <property type="nucleotide sequence ID" value="NZ_BAABDD010000004.1"/>
</dbReference>
<dbReference type="Proteomes" id="UP001500908">
    <property type="component" value="Unassembled WGS sequence"/>
</dbReference>
<evidence type="ECO:0000313" key="2">
    <source>
        <dbReference type="Proteomes" id="UP001500908"/>
    </source>
</evidence>
<dbReference type="Pfam" id="PF07505">
    <property type="entry name" value="DUF5131"/>
    <property type="match status" value="1"/>
</dbReference>
<evidence type="ECO:0000313" key="1">
    <source>
        <dbReference type="EMBL" id="GAA3733380.1"/>
    </source>
</evidence>
<reference evidence="2" key="1">
    <citation type="journal article" date="2019" name="Int. J. Syst. Evol. Microbiol.">
        <title>The Global Catalogue of Microorganisms (GCM) 10K type strain sequencing project: providing services to taxonomists for standard genome sequencing and annotation.</title>
        <authorList>
            <consortium name="The Broad Institute Genomics Platform"/>
            <consortium name="The Broad Institute Genome Sequencing Center for Infectious Disease"/>
            <person name="Wu L."/>
            <person name="Ma J."/>
        </authorList>
    </citation>
    <scope>NUCLEOTIDE SEQUENCE [LARGE SCALE GENOMIC DNA]</scope>
    <source>
        <strain evidence="2">JCM 17137</strain>
    </source>
</reference>
<organism evidence="1 2">
    <name type="scientific">Salinactinospora qingdaonensis</name>
    <dbReference type="NCBI Taxonomy" id="702744"/>
    <lineage>
        <taxon>Bacteria</taxon>
        <taxon>Bacillati</taxon>
        <taxon>Actinomycetota</taxon>
        <taxon>Actinomycetes</taxon>
        <taxon>Streptosporangiales</taxon>
        <taxon>Nocardiopsidaceae</taxon>
        <taxon>Salinactinospora</taxon>
    </lineage>
</organism>
<sequence length="253" mass="28170">MADRSSIEWTEATWNPTTGCDRVASGCDNCYALALAKRLKAMGAGKYQNDGDPRTSGPGFGVTIHPESLDIPRRWKSSRVVFVNSMSDLFHAKVPKDFVHQVFQVMAETPQHTYQILTKRSHRLARLASELVWPPNVWMGVSVESADVLDRADHLREVPAAVRFLSCEPLLGPLPRLDLTGIDWVIAGGESGPHHRPVHPDWVRGLRDHCAEQGSAFFFKQWGGRTPKTGGRVLDGRTWDERPSHAAQACLSR</sequence>
<gene>
    <name evidence="1" type="ORF">GCM10022402_12300</name>
</gene>
<proteinExistence type="predicted"/>
<accession>A0ABP7F935</accession>
<protein>
    <submittedName>
        <fullName evidence="1">DUF5131 family protein</fullName>
    </submittedName>
</protein>
<dbReference type="EMBL" id="BAABDD010000004">
    <property type="protein sequence ID" value="GAA3733380.1"/>
    <property type="molecule type" value="Genomic_DNA"/>
</dbReference>
<comment type="caution">
    <text evidence="1">The sequence shown here is derived from an EMBL/GenBank/DDBJ whole genome shotgun (WGS) entry which is preliminary data.</text>
</comment>
<dbReference type="InterPro" id="IPR011101">
    <property type="entry name" value="DUF5131"/>
</dbReference>
<name>A0ABP7F935_9ACTN</name>